<dbReference type="Gene3D" id="1.10.10.440">
    <property type="entry name" value="FF domain"/>
    <property type="match status" value="3"/>
</dbReference>
<feature type="domain" description="FF" evidence="3">
    <location>
        <begin position="61"/>
        <end position="116"/>
    </location>
</feature>
<proteinExistence type="predicted"/>
<keyword evidence="2" id="KW-0175">Coiled coil</keyword>
<feature type="coiled-coil region" evidence="2">
    <location>
        <begin position="115"/>
        <end position="142"/>
    </location>
</feature>
<dbReference type="GO" id="GO:0005634">
    <property type="term" value="C:nucleus"/>
    <property type="evidence" value="ECO:0007669"/>
    <property type="project" value="TreeGrafter"/>
</dbReference>
<dbReference type="Pfam" id="PF01846">
    <property type="entry name" value="FF"/>
    <property type="match status" value="3"/>
</dbReference>
<organism evidence="4 5">
    <name type="scientific">Parnassius mnemosyne</name>
    <name type="common">clouded apollo</name>
    <dbReference type="NCBI Taxonomy" id="213953"/>
    <lineage>
        <taxon>Eukaryota</taxon>
        <taxon>Metazoa</taxon>
        <taxon>Ecdysozoa</taxon>
        <taxon>Arthropoda</taxon>
        <taxon>Hexapoda</taxon>
        <taxon>Insecta</taxon>
        <taxon>Pterygota</taxon>
        <taxon>Neoptera</taxon>
        <taxon>Endopterygota</taxon>
        <taxon>Lepidoptera</taxon>
        <taxon>Glossata</taxon>
        <taxon>Ditrysia</taxon>
        <taxon>Papilionoidea</taxon>
        <taxon>Papilionidae</taxon>
        <taxon>Parnassiinae</taxon>
        <taxon>Parnassini</taxon>
        <taxon>Parnassius</taxon>
        <taxon>Driopa</taxon>
    </lineage>
</organism>
<reference evidence="4 5" key="1">
    <citation type="submission" date="2023-11" db="EMBL/GenBank/DDBJ databases">
        <authorList>
            <person name="Hedman E."/>
            <person name="Englund M."/>
            <person name="Stromberg M."/>
            <person name="Nyberg Akerstrom W."/>
            <person name="Nylinder S."/>
            <person name="Jareborg N."/>
            <person name="Kallberg Y."/>
            <person name="Kronander E."/>
        </authorList>
    </citation>
    <scope>NUCLEOTIDE SEQUENCE [LARGE SCALE GENOMIC DNA]</scope>
</reference>
<dbReference type="GO" id="GO:0070063">
    <property type="term" value="F:RNA polymerase binding"/>
    <property type="evidence" value="ECO:0007669"/>
    <property type="project" value="InterPro"/>
</dbReference>
<evidence type="ECO:0000259" key="3">
    <source>
        <dbReference type="PROSITE" id="PS51676"/>
    </source>
</evidence>
<dbReference type="Proteomes" id="UP001314205">
    <property type="component" value="Unassembled WGS sequence"/>
</dbReference>
<evidence type="ECO:0000256" key="1">
    <source>
        <dbReference type="ARBA" id="ARBA00022737"/>
    </source>
</evidence>
<dbReference type="InterPro" id="IPR036517">
    <property type="entry name" value="FF_domain_sf"/>
</dbReference>
<dbReference type="SUPFAM" id="SSF81698">
    <property type="entry name" value="FF domain"/>
    <property type="match status" value="3"/>
</dbReference>
<feature type="non-terminal residue" evidence="4">
    <location>
        <position position="204"/>
    </location>
</feature>
<evidence type="ECO:0000256" key="2">
    <source>
        <dbReference type="SAM" id="Coils"/>
    </source>
</evidence>
<dbReference type="SMART" id="SM00441">
    <property type="entry name" value="FF"/>
    <property type="match status" value="3"/>
</dbReference>
<dbReference type="PANTHER" id="PTHR15377:SF3">
    <property type="entry name" value="WW DOMAIN-CONTAINING PROTEIN"/>
    <property type="match status" value="1"/>
</dbReference>
<dbReference type="InterPro" id="IPR045148">
    <property type="entry name" value="TCRG1-like"/>
</dbReference>
<dbReference type="PROSITE" id="PS51676">
    <property type="entry name" value="FF"/>
    <property type="match status" value="1"/>
</dbReference>
<sequence>MRSFLQVLHESEVSTFSPWEELYKIVFDSRYLLLTSEERKQVFDKYVRERAEEERKEKKKRLQQKKNEFRQLMEEAKLHSKSSFSDFSSKHGRDERFKGIEKVRDREKFFNEYIVEVRKREKEEKERKKEQVKSDFIALLKEKSVGRHSRWAEIKKKVDLDPRYKAVESSTLREDYFREYCKLVKDERKKEKDGKEKERDRSSS</sequence>
<protein>
    <recommendedName>
        <fullName evidence="3">FF domain-containing protein</fullName>
    </recommendedName>
</protein>
<keyword evidence="5" id="KW-1185">Reference proteome</keyword>
<keyword evidence="1" id="KW-0677">Repeat</keyword>
<evidence type="ECO:0000313" key="4">
    <source>
        <dbReference type="EMBL" id="CAK1597608.1"/>
    </source>
</evidence>
<feature type="coiled-coil region" evidence="2">
    <location>
        <begin position="48"/>
        <end position="82"/>
    </location>
</feature>
<gene>
    <name evidence="4" type="ORF">PARMNEM_LOCUS16778</name>
</gene>
<name>A0AAV1LQC8_9NEOP</name>
<dbReference type="AlphaFoldDB" id="A0AAV1LQC8"/>
<dbReference type="GO" id="GO:0003712">
    <property type="term" value="F:transcription coregulator activity"/>
    <property type="evidence" value="ECO:0007669"/>
    <property type="project" value="TreeGrafter"/>
</dbReference>
<evidence type="ECO:0000313" key="5">
    <source>
        <dbReference type="Proteomes" id="UP001314205"/>
    </source>
</evidence>
<dbReference type="InterPro" id="IPR002713">
    <property type="entry name" value="FF_domain"/>
</dbReference>
<comment type="caution">
    <text evidence="4">The sequence shown here is derived from an EMBL/GenBank/DDBJ whole genome shotgun (WGS) entry which is preliminary data.</text>
</comment>
<dbReference type="EMBL" id="CAVLGL010000095">
    <property type="protein sequence ID" value="CAK1597608.1"/>
    <property type="molecule type" value="Genomic_DNA"/>
</dbReference>
<accession>A0AAV1LQC8</accession>
<dbReference type="PANTHER" id="PTHR15377">
    <property type="entry name" value="TRANSCRIPTION ELONGATION REGULATOR 1"/>
    <property type="match status" value="1"/>
</dbReference>
<dbReference type="FunFam" id="1.10.10.440:FF:000029">
    <property type="entry name" value="Uncharacterized protein, isoform B"/>
    <property type="match status" value="1"/>
</dbReference>